<dbReference type="InterPro" id="IPR045851">
    <property type="entry name" value="AMP-bd_C_sf"/>
</dbReference>
<evidence type="ECO:0000259" key="3">
    <source>
        <dbReference type="Pfam" id="PF13193"/>
    </source>
</evidence>
<dbReference type="PANTHER" id="PTHR43201">
    <property type="entry name" value="ACYL-COA SYNTHETASE"/>
    <property type="match status" value="1"/>
</dbReference>
<dbReference type="Gene3D" id="3.30.300.30">
    <property type="match status" value="1"/>
</dbReference>
<evidence type="ECO:0000313" key="5">
    <source>
        <dbReference type="Proteomes" id="UP000245119"/>
    </source>
</evidence>
<evidence type="ECO:0008006" key="6">
    <source>
        <dbReference type="Google" id="ProtNLM"/>
    </source>
</evidence>
<dbReference type="PROSITE" id="PS00455">
    <property type="entry name" value="AMP_BINDING"/>
    <property type="match status" value="1"/>
</dbReference>
<reference evidence="4 5" key="1">
    <citation type="submission" date="2018-04" db="EMBL/GenBank/DDBJ databases">
        <title>The genome of golden apple snail Pomacea canaliculata provides insight into stress tolerance and invasive adaptation.</title>
        <authorList>
            <person name="Liu C."/>
            <person name="Liu B."/>
            <person name="Ren Y."/>
            <person name="Zhang Y."/>
            <person name="Wang H."/>
            <person name="Li S."/>
            <person name="Jiang F."/>
            <person name="Yin L."/>
            <person name="Zhang G."/>
            <person name="Qian W."/>
            <person name="Fan W."/>
        </authorList>
    </citation>
    <scope>NUCLEOTIDE SEQUENCE [LARGE SCALE GENOMIC DNA]</scope>
    <source>
        <strain evidence="4">SZHN2017</strain>
        <tissue evidence="4">Muscle</tissue>
    </source>
</reference>
<dbReference type="AlphaFoldDB" id="A0A2T7NIQ9"/>
<dbReference type="OrthoDB" id="2962993at2759"/>
<dbReference type="SUPFAM" id="SSF56801">
    <property type="entry name" value="Acetyl-CoA synthetase-like"/>
    <property type="match status" value="1"/>
</dbReference>
<proteinExistence type="inferred from homology"/>
<dbReference type="Gene3D" id="3.40.50.12780">
    <property type="entry name" value="N-terminal domain of ligase-like"/>
    <property type="match status" value="1"/>
</dbReference>
<evidence type="ECO:0000256" key="1">
    <source>
        <dbReference type="ARBA" id="ARBA00006432"/>
    </source>
</evidence>
<dbReference type="InterPro" id="IPR020845">
    <property type="entry name" value="AMP-binding_CS"/>
</dbReference>
<dbReference type="GO" id="GO:0031956">
    <property type="term" value="F:medium-chain fatty acid-CoA ligase activity"/>
    <property type="evidence" value="ECO:0007669"/>
    <property type="project" value="TreeGrafter"/>
</dbReference>
<comment type="caution">
    <text evidence="4">The sequence shown here is derived from an EMBL/GenBank/DDBJ whole genome shotgun (WGS) entry which is preliminary data.</text>
</comment>
<evidence type="ECO:0000313" key="4">
    <source>
        <dbReference type="EMBL" id="PVD21038.1"/>
    </source>
</evidence>
<accession>A0A2T7NIQ9</accession>
<dbReference type="InterPro" id="IPR000873">
    <property type="entry name" value="AMP-dep_synth/lig_dom"/>
</dbReference>
<dbReference type="PANTHER" id="PTHR43201:SF8">
    <property type="entry name" value="ACYL-COA SYNTHETASE FAMILY MEMBER 3"/>
    <property type="match status" value="1"/>
</dbReference>
<dbReference type="Pfam" id="PF00501">
    <property type="entry name" value="AMP-binding"/>
    <property type="match status" value="1"/>
</dbReference>
<dbReference type="EMBL" id="PZQS01000012">
    <property type="protein sequence ID" value="PVD21038.1"/>
    <property type="molecule type" value="Genomic_DNA"/>
</dbReference>
<dbReference type="InterPro" id="IPR025110">
    <property type="entry name" value="AMP-bd_C"/>
</dbReference>
<protein>
    <recommendedName>
        <fullName evidence="6">AMP-dependent synthetase/ligase domain-containing protein</fullName>
    </recommendedName>
</protein>
<gene>
    <name evidence="4" type="ORF">C0Q70_19204</name>
</gene>
<dbReference type="CDD" id="cd05941">
    <property type="entry name" value="MCS"/>
    <property type="match status" value="1"/>
</dbReference>
<dbReference type="Proteomes" id="UP000245119">
    <property type="component" value="Linkage Group LG12"/>
</dbReference>
<dbReference type="Pfam" id="PF13193">
    <property type="entry name" value="AMP-binding_C"/>
    <property type="match status" value="1"/>
</dbReference>
<feature type="domain" description="AMP-dependent synthetase/ligase" evidence="2">
    <location>
        <begin position="155"/>
        <end position="381"/>
    </location>
</feature>
<sequence>MEELSGFAAIFILHHAITDALVSQSALRSVIHVNAVRCFGTCNKCQARQNANLRKTSLVLPSFLAAENHLGRTALVDHNDQYLYDDLLHFSFKISMALSDLCGKDGNMLNHQRVGLLSNEWFISEKATTPKAIGKVRKTRPKRWFDLHLFNNGFKNDPAIIVYTSGTTGPPKGVVLTHGNLSAMIDAMTSAWAWSSGDVILHVLPLHHVHGIINALLTPLCTGATCLMLPKFDPHKVWSSLVNPLNITGGVRVNLFMAVPTIYVKLIQHYETELHRGRGSRLMSEYIKSVCKERIRLLERYGMSEIGMALTSPLDGPRIPGTVGKPFPSVEVCISKPNVYAKYGYDVLATGNSKRTVVQPGYEGEAGELLVKGPSVFHRYWNRPEATQDAFTPDGWFKTGDTVAVENGVYKILGRSSVDIIKSGGYKISALDIERHLMCHPAILDCAIVGLPDITWGQRVAAAVVLKEAGTLTLDKLKIWAQDVLPSYQIPSILRCLPSIPRNALGKVNKKELVTAVFPEFLKQR</sequence>
<keyword evidence="5" id="KW-1185">Reference proteome</keyword>
<name>A0A2T7NIQ9_POMCA</name>
<dbReference type="InterPro" id="IPR042099">
    <property type="entry name" value="ANL_N_sf"/>
</dbReference>
<feature type="domain" description="AMP-binding enzyme C-terminal" evidence="3">
    <location>
        <begin position="433"/>
        <end position="507"/>
    </location>
</feature>
<organism evidence="4 5">
    <name type="scientific">Pomacea canaliculata</name>
    <name type="common">Golden apple snail</name>
    <dbReference type="NCBI Taxonomy" id="400727"/>
    <lineage>
        <taxon>Eukaryota</taxon>
        <taxon>Metazoa</taxon>
        <taxon>Spiralia</taxon>
        <taxon>Lophotrochozoa</taxon>
        <taxon>Mollusca</taxon>
        <taxon>Gastropoda</taxon>
        <taxon>Caenogastropoda</taxon>
        <taxon>Architaenioglossa</taxon>
        <taxon>Ampullarioidea</taxon>
        <taxon>Ampullariidae</taxon>
        <taxon>Pomacea</taxon>
    </lineage>
</organism>
<dbReference type="GO" id="GO:0006631">
    <property type="term" value="P:fatty acid metabolic process"/>
    <property type="evidence" value="ECO:0007669"/>
    <property type="project" value="TreeGrafter"/>
</dbReference>
<dbReference type="STRING" id="400727.A0A2T7NIQ9"/>
<evidence type="ECO:0000259" key="2">
    <source>
        <dbReference type="Pfam" id="PF00501"/>
    </source>
</evidence>
<comment type="similarity">
    <text evidence="1">Belongs to the ATP-dependent AMP-binding enzyme family.</text>
</comment>